<protein>
    <submittedName>
        <fullName evidence="1">Uncharacterized protein</fullName>
    </submittedName>
</protein>
<proteinExistence type="predicted"/>
<organism evidence="1 2">
    <name type="scientific">Chromobacterium piscinae</name>
    <dbReference type="NCBI Taxonomy" id="686831"/>
    <lineage>
        <taxon>Bacteria</taxon>
        <taxon>Pseudomonadati</taxon>
        <taxon>Pseudomonadota</taxon>
        <taxon>Betaproteobacteria</taxon>
        <taxon>Neisseriales</taxon>
        <taxon>Chromobacteriaceae</taxon>
        <taxon>Chromobacterium</taxon>
    </lineage>
</organism>
<reference evidence="1 2" key="1">
    <citation type="submission" date="2024-05" db="EMBL/GenBank/DDBJ databases">
        <authorList>
            <person name="De Oliveira J.P."/>
            <person name="Noriler S.A."/>
            <person name="De Oliveira A.G."/>
            <person name="Sipoli D.S."/>
        </authorList>
    </citation>
    <scope>NUCLEOTIDE SEQUENCE [LARGE SCALE GENOMIC DNA]</scope>
    <source>
        <strain evidence="1 2">LABIM186</strain>
    </source>
</reference>
<keyword evidence="2" id="KW-1185">Reference proteome</keyword>
<sequence length="344" mass="37906">MKSIQPITFSSLLKAKSGPTLIWSNNNGENIQKLARGIGFVKNSPEKLHDELCQMNIAALKCKGVSAKNRLLAGYLFMRASQHKAIDGKTLQTLCMANDTVNKTRELLYHGRGNVSTDLNITQESSRRTVFSRSVESEFAQSTAFGAAIAARAGAGNCGEHAELSTALHASKLLLEEVLLRVGGIDVDHEWSVLCLPDGNRIVIDAWAEGSAVMAEDSNFSRDVLNYETILCLELNSGIAFAKEVQAVLDELKKDPNVERHLQACIISKKDNPYEIWLPTSVVSDRFIEKFRTSVQQRARKSVKSQLLNEIIAIGVGRSLGANINQAKKFSHNELNSTHFPRNT</sequence>
<evidence type="ECO:0000313" key="2">
    <source>
        <dbReference type="Proteomes" id="UP001438292"/>
    </source>
</evidence>
<dbReference type="RefSeq" id="WP_346196420.1">
    <property type="nucleotide sequence ID" value="NZ_JBDJHV010000092.1"/>
</dbReference>
<name>A0ABV0HBS5_9NEIS</name>
<dbReference type="Proteomes" id="UP001438292">
    <property type="component" value="Unassembled WGS sequence"/>
</dbReference>
<comment type="caution">
    <text evidence="1">The sequence shown here is derived from an EMBL/GenBank/DDBJ whole genome shotgun (WGS) entry which is preliminary data.</text>
</comment>
<gene>
    <name evidence="1" type="ORF">ABH309_18920</name>
</gene>
<accession>A0ABV0HBS5</accession>
<dbReference type="EMBL" id="JBDQQU010000021">
    <property type="protein sequence ID" value="MEO3956518.1"/>
    <property type="molecule type" value="Genomic_DNA"/>
</dbReference>
<evidence type="ECO:0000313" key="1">
    <source>
        <dbReference type="EMBL" id="MEO3956518.1"/>
    </source>
</evidence>